<dbReference type="RefSeq" id="WP_204200481.1">
    <property type="nucleotide sequence ID" value="NZ_JAFEMC010000007.1"/>
</dbReference>
<accession>A0ABS2DE60</accession>
<gene>
    <name evidence="1" type="ORF">ILT43_18550</name>
</gene>
<comment type="caution">
    <text evidence="1">The sequence shown here is derived from an EMBL/GenBank/DDBJ whole genome shotgun (WGS) entry which is preliminary data.</text>
</comment>
<protein>
    <submittedName>
        <fullName evidence="1">Uncharacterized protein</fullName>
    </submittedName>
</protein>
<keyword evidence="2" id="KW-1185">Reference proteome</keyword>
<proteinExistence type="predicted"/>
<organism evidence="1 2">
    <name type="scientific">Sphingomonas longa</name>
    <dbReference type="NCBI Taxonomy" id="2778730"/>
    <lineage>
        <taxon>Bacteria</taxon>
        <taxon>Pseudomonadati</taxon>
        <taxon>Pseudomonadota</taxon>
        <taxon>Alphaproteobacteria</taxon>
        <taxon>Sphingomonadales</taxon>
        <taxon>Sphingomonadaceae</taxon>
        <taxon>Sphingomonas</taxon>
    </lineage>
</organism>
<dbReference type="Proteomes" id="UP000763641">
    <property type="component" value="Unassembled WGS sequence"/>
</dbReference>
<evidence type="ECO:0000313" key="2">
    <source>
        <dbReference type="Proteomes" id="UP000763641"/>
    </source>
</evidence>
<reference evidence="1 2" key="1">
    <citation type="submission" date="2020-12" db="EMBL/GenBank/DDBJ databases">
        <title>Sphingomonas sp.</title>
        <authorList>
            <person name="Kim M.K."/>
        </authorList>
    </citation>
    <scope>NUCLEOTIDE SEQUENCE [LARGE SCALE GENOMIC DNA]</scope>
    <source>
        <strain evidence="1 2">BT552</strain>
    </source>
</reference>
<dbReference type="EMBL" id="JAFEMC010000007">
    <property type="protein sequence ID" value="MBM6578386.1"/>
    <property type="molecule type" value="Genomic_DNA"/>
</dbReference>
<evidence type="ECO:0000313" key="1">
    <source>
        <dbReference type="EMBL" id="MBM6578386.1"/>
    </source>
</evidence>
<name>A0ABS2DE60_9SPHN</name>
<sequence length="125" mass="13091">MIALALLAQAAATTPAPPVPPQDWTVLPPFPLVRAAITPEATAYVRGEVESERCRIATSPADGVRVVAPVAILIGPAGGVRQVVPAAIGCPTVEQYTVGYVIALTRTGSAASRPGWYRLSVAYRW</sequence>